<dbReference type="Gene3D" id="3.40.1170.60">
    <property type="match status" value="1"/>
</dbReference>
<feature type="domain" description="UmuC" evidence="5">
    <location>
        <begin position="26"/>
        <end position="184"/>
    </location>
</feature>
<feature type="region of interest" description="Disordered" evidence="4">
    <location>
        <begin position="389"/>
        <end position="442"/>
    </location>
</feature>
<feature type="compositionally biased region" description="Low complexity" evidence="4">
    <location>
        <begin position="411"/>
        <end position="430"/>
    </location>
</feature>
<accession>A0A8J8BDL9</accession>
<evidence type="ECO:0000259" key="5">
    <source>
        <dbReference type="PROSITE" id="PS50173"/>
    </source>
</evidence>
<dbReference type="CDD" id="cd03468">
    <property type="entry name" value="PolY_like"/>
    <property type="match status" value="1"/>
</dbReference>
<reference evidence="6" key="1">
    <citation type="submission" date="2021-04" db="EMBL/GenBank/DDBJ databases">
        <title>Genome based classification of Actinospica acidithermotolerans sp. nov., an actinobacterium isolated from an Indonesian hot spring.</title>
        <authorList>
            <person name="Kusuma A.B."/>
            <person name="Putra K.E."/>
            <person name="Nafisah S."/>
            <person name="Loh J."/>
            <person name="Nouioui I."/>
            <person name="Goodfellow M."/>
        </authorList>
    </citation>
    <scope>NUCLEOTIDE SEQUENCE</scope>
    <source>
        <strain evidence="6">DSM 45618</strain>
    </source>
</reference>
<comment type="similarity">
    <text evidence="1">Belongs to the DNA polymerase type-Y family.</text>
</comment>
<protein>
    <submittedName>
        <fullName evidence="6">DNA polymerase Y family protein</fullName>
    </submittedName>
</protein>
<name>A0A8J8BDL9_9ACTN</name>
<dbReference type="InterPro" id="IPR043502">
    <property type="entry name" value="DNA/RNA_pol_sf"/>
</dbReference>
<dbReference type="InterPro" id="IPR050356">
    <property type="entry name" value="SulA_CellDiv_inhibitor"/>
</dbReference>
<dbReference type="InterPro" id="IPR001126">
    <property type="entry name" value="UmuC"/>
</dbReference>
<dbReference type="PROSITE" id="PS50173">
    <property type="entry name" value="UMUC"/>
    <property type="match status" value="1"/>
</dbReference>
<comment type="function">
    <text evidence="3">Poorly processive, error-prone DNA polymerase involved in untargeted mutagenesis. Copies undamaged DNA at stalled replication forks, which arise in vivo from mismatched or misaligned primer ends. These misaligned primers can be extended by PolIV. Exhibits no 3'-5' exonuclease (proofreading) activity. May be involved in translesional synthesis, in conjunction with the beta clamp from PolIII.</text>
</comment>
<evidence type="ECO:0000313" key="6">
    <source>
        <dbReference type="EMBL" id="MBS2965408.1"/>
    </source>
</evidence>
<organism evidence="6 7">
    <name type="scientific">Actinocrinis puniceicyclus</name>
    <dbReference type="NCBI Taxonomy" id="977794"/>
    <lineage>
        <taxon>Bacteria</taxon>
        <taxon>Bacillati</taxon>
        <taxon>Actinomycetota</taxon>
        <taxon>Actinomycetes</taxon>
        <taxon>Catenulisporales</taxon>
        <taxon>Actinospicaceae</taxon>
        <taxon>Actinocrinis</taxon>
    </lineage>
</organism>
<dbReference type="PANTHER" id="PTHR35369">
    <property type="entry name" value="BLR3025 PROTEIN-RELATED"/>
    <property type="match status" value="1"/>
</dbReference>
<dbReference type="PANTHER" id="PTHR35369:SF2">
    <property type="entry name" value="BLR3025 PROTEIN"/>
    <property type="match status" value="1"/>
</dbReference>
<dbReference type="RefSeq" id="WP_211469766.1">
    <property type="nucleotide sequence ID" value="NZ_JAGSXH010000082.1"/>
</dbReference>
<dbReference type="EMBL" id="JAGSXH010000082">
    <property type="protein sequence ID" value="MBS2965408.1"/>
    <property type="molecule type" value="Genomic_DNA"/>
</dbReference>
<sequence length="537" mass="56837">METRPLRTLALWCPDWPVTAAGADLDVPVAILEGEGARRVVTACSPAARENGVRRGQRVRDAQRLCPQLVVYRRDEAREAREFEPIAAAAEDLAASIEVVRPGLITLDARGPARYYGGERPLADLVRDTVAELATASGSPIGCGVGIADGPFAAALAARRPAAENAVIVEPGASPDFLAPYPVAVLDRPALAGTLDRLGIRTLGAFAALSGPDVAGRFGVEGLLAHRLARGLDPRPPAARRPADDLSAIHEFDPPAERDEPVAFAGKALADRLHATLAAAGVACTRLGIDIVTASGRGCYRLWRHGDALGGRLSALAVAERVRWQLDGWRTRESYPVADPVVVLRLIPDQLVVDRGSQQALWGSEQIPDRVNRAAERVQGLLGHEGVRRPLLAGGRDPASQVSTIPWGELPEAGADPAAGRGARGRAAAPAPWPGAVPPPAPPLLPAEPHPAELRTAGGGPVGVTGRARLTGEPALLVVLGERLEVTGWAGPWVYNESWWDPLTHRRRARLQCVTADGRAWLLAVEGGKWRVEGVYG</sequence>
<evidence type="ECO:0000256" key="1">
    <source>
        <dbReference type="ARBA" id="ARBA00010945"/>
    </source>
</evidence>
<dbReference type="SUPFAM" id="SSF56672">
    <property type="entry name" value="DNA/RNA polymerases"/>
    <property type="match status" value="1"/>
</dbReference>
<comment type="caution">
    <text evidence="6">The sequence shown here is derived from an EMBL/GenBank/DDBJ whole genome shotgun (WGS) entry which is preliminary data.</text>
</comment>
<evidence type="ECO:0000256" key="4">
    <source>
        <dbReference type="SAM" id="MobiDB-lite"/>
    </source>
</evidence>
<dbReference type="AlphaFoldDB" id="A0A8J8BDL9"/>
<dbReference type="Gene3D" id="3.30.70.270">
    <property type="match status" value="1"/>
</dbReference>
<keyword evidence="7" id="KW-1185">Reference proteome</keyword>
<dbReference type="InterPro" id="IPR043128">
    <property type="entry name" value="Rev_trsase/Diguanyl_cyclase"/>
</dbReference>
<dbReference type="Proteomes" id="UP000677913">
    <property type="component" value="Unassembled WGS sequence"/>
</dbReference>
<feature type="compositionally biased region" description="Pro residues" evidence="4">
    <location>
        <begin position="431"/>
        <end position="442"/>
    </location>
</feature>
<evidence type="ECO:0000256" key="2">
    <source>
        <dbReference type="ARBA" id="ARBA00022763"/>
    </source>
</evidence>
<evidence type="ECO:0000256" key="3">
    <source>
        <dbReference type="ARBA" id="ARBA00025589"/>
    </source>
</evidence>
<proteinExistence type="inferred from homology"/>
<dbReference type="GO" id="GO:0006281">
    <property type="term" value="P:DNA repair"/>
    <property type="evidence" value="ECO:0007669"/>
    <property type="project" value="InterPro"/>
</dbReference>
<dbReference type="Pfam" id="PF00817">
    <property type="entry name" value="IMS"/>
    <property type="match status" value="1"/>
</dbReference>
<keyword evidence="2" id="KW-0227">DNA damage</keyword>
<gene>
    <name evidence="6" type="ORF">KGA66_20320</name>
</gene>
<evidence type="ECO:0000313" key="7">
    <source>
        <dbReference type="Proteomes" id="UP000677913"/>
    </source>
</evidence>